<dbReference type="Proteomes" id="UP000253318">
    <property type="component" value="Unassembled WGS sequence"/>
</dbReference>
<dbReference type="CDD" id="cd24061">
    <property type="entry name" value="ASKHA_NBD_ROK_SgGLK-like"/>
    <property type="match status" value="1"/>
</dbReference>
<dbReference type="GO" id="GO:0005737">
    <property type="term" value="C:cytoplasm"/>
    <property type="evidence" value="ECO:0007669"/>
    <property type="project" value="InterPro"/>
</dbReference>
<comment type="similarity">
    <text evidence="1">Belongs to the ROK (NagC/XylR) family.</text>
</comment>
<dbReference type="InterPro" id="IPR000600">
    <property type="entry name" value="ROK"/>
</dbReference>
<keyword evidence="5" id="KW-0547">Nucleotide-binding</keyword>
<evidence type="ECO:0000313" key="9">
    <source>
        <dbReference type="EMBL" id="RCV50223.1"/>
    </source>
</evidence>
<evidence type="ECO:0000256" key="3">
    <source>
        <dbReference type="ARBA" id="ARBA00014701"/>
    </source>
</evidence>
<dbReference type="GO" id="GO:0005524">
    <property type="term" value="F:ATP binding"/>
    <property type="evidence" value="ECO:0007669"/>
    <property type="project" value="UniProtKB-KW"/>
</dbReference>
<dbReference type="GO" id="GO:0006096">
    <property type="term" value="P:glycolytic process"/>
    <property type="evidence" value="ECO:0007669"/>
    <property type="project" value="InterPro"/>
</dbReference>
<dbReference type="AlphaFoldDB" id="A0A368SZ08"/>
<protein>
    <recommendedName>
        <fullName evidence="3">Glucokinase</fullName>
        <ecNumber evidence="2">2.7.1.2</ecNumber>
    </recommendedName>
    <alternativeName>
        <fullName evidence="8">Glucose kinase</fullName>
    </alternativeName>
</protein>
<comment type="caution">
    <text evidence="9">The sequence shown here is derived from an EMBL/GenBank/DDBJ whole genome shotgun (WGS) entry which is preliminary data.</text>
</comment>
<name>A0A368SZ08_9ACTN</name>
<dbReference type="GO" id="GO:0004340">
    <property type="term" value="F:glucokinase activity"/>
    <property type="evidence" value="ECO:0007669"/>
    <property type="project" value="UniProtKB-EC"/>
</dbReference>
<dbReference type="InterPro" id="IPR043129">
    <property type="entry name" value="ATPase_NBD"/>
</dbReference>
<dbReference type="InterPro" id="IPR049874">
    <property type="entry name" value="ROK_cs"/>
</dbReference>
<evidence type="ECO:0000256" key="6">
    <source>
        <dbReference type="ARBA" id="ARBA00022777"/>
    </source>
</evidence>
<dbReference type="PANTHER" id="PTHR18964:SF173">
    <property type="entry name" value="GLUCOKINASE"/>
    <property type="match status" value="1"/>
</dbReference>
<keyword evidence="6 9" id="KW-0418">Kinase</keyword>
<dbReference type="NCBIfam" id="TIGR00744">
    <property type="entry name" value="ROK_glcA_fam"/>
    <property type="match status" value="1"/>
</dbReference>
<dbReference type="PANTHER" id="PTHR18964">
    <property type="entry name" value="ROK (REPRESSOR, ORF, KINASE) FAMILY"/>
    <property type="match status" value="1"/>
</dbReference>
<sequence>MEFSAFSRETGRHQRGLTIGIDIGGTKVAAGVVTPAGRVLSRLRTETPDRSKSPKVVEDTIAWVVERLRRDHPVNAVGVGAAGFVDEQRANVLFAPHLAWRNEPLRDALKERLGLPVVVENDANASAWAEVCVGAGRLADDVVVVNLGTGIGGAVVIDGRLHRGRFGLVGEFGHMTVVPNGHRCECGNRGCWEQYASGNAVTRDARELVAADSPVARGLIQEVGADPSQITGPLVSELARAGDRACVELLEDAGTWLGIGLANLAAAFDPELFIIGGGVSEAGDLLLGPARRAFRRNLTGRGYRPEARIVAAALGNEAGLIGAADLARDTLPRWRQGRRQTRLRRGGGRGTAGYRRGAFGGRA</sequence>
<proteinExistence type="inferred from homology"/>
<evidence type="ECO:0000256" key="8">
    <source>
        <dbReference type="ARBA" id="ARBA00032386"/>
    </source>
</evidence>
<keyword evidence="4" id="KW-0808">Transferase</keyword>
<evidence type="ECO:0000256" key="1">
    <source>
        <dbReference type="ARBA" id="ARBA00006479"/>
    </source>
</evidence>
<evidence type="ECO:0000256" key="2">
    <source>
        <dbReference type="ARBA" id="ARBA00012323"/>
    </source>
</evidence>
<reference evidence="9 10" key="1">
    <citation type="submission" date="2018-04" db="EMBL/GenBank/DDBJ databases">
        <title>Novel actinobacteria from marine sediment.</title>
        <authorList>
            <person name="Ng Z.Y."/>
            <person name="Tan G.Y.A."/>
        </authorList>
    </citation>
    <scope>NUCLEOTIDE SEQUENCE [LARGE SCALE GENOMIC DNA]</scope>
    <source>
        <strain evidence="9 10">TPS81</strain>
    </source>
</reference>
<gene>
    <name evidence="9" type="ORF">DEF24_24445</name>
</gene>
<dbReference type="Gene3D" id="3.30.420.40">
    <property type="match status" value="2"/>
</dbReference>
<dbReference type="EC" id="2.7.1.2" evidence="2"/>
<keyword evidence="10" id="KW-1185">Reference proteome</keyword>
<evidence type="ECO:0000313" key="10">
    <source>
        <dbReference type="Proteomes" id="UP000253318"/>
    </source>
</evidence>
<dbReference type="Pfam" id="PF00480">
    <property type="entry name" value="ROK"/>
    <property type="match status" value="1"/>
</dbReference>
<dbReference type="SUPFAM" id="SSF53067">
    <property type="entry name" value="Actin-like ATPase domain"/>
    <property type="match status" value="1"/>
</dbReference>
<evidence type="ECO:0000256" key="4">
    <source>
        <dbReference type="ARBA" id="ARBA00022679"/>
    </source>
</evidence>
<dbReference type="EMBL" id="QEIN01000292">
    <property type="protein sequence ID" value="RCV50223.1"/>
    <property type="molecule type" value="Genomic_DNA"/>
</dbReference>
<keyword evidence="7" id="KW-0067">ATP-binding</keyword>
<dbReference type="RefSeq" id="WP_114400624.1">
    <property type="nucleotide sequence ID" value="NZ_QEIM01000257.1"/>
</dbReference>
<evidence type="ECO:0000256" key="7">
    <source>
        <dbReference type="ARBA" id="ARBA00022840"/>
    </source>
</evidence>
<dbReference type="OrthoDB" id="9810372at2"/>
<accession>A0A368SZ08</accession>
<evidence type="ECO:0000256" key="5">
    <source>
        <dbReference type="ARBA" id="ARBA00022741"/>
    </source>
</evidence>
<dbReference type="PROSITE" id="PS01125">
    <property type="entry name" value="ROK"/>
    <property type="match status" value="1"/>
</dbReference>
<dbReference type="InterPro" id="IPR004654">
    <property type="entry name" value="ROK_glcA"/>
</dbReference>
<organism evidence="9 10">
    <name type="scientific">Marinitenerispora sediminis</name>
    <dbReference type="NCBI Taxonomy" id="1931232"/>
    <lineage>
        <taxon>Bacteria</taxon>
        <taxon>Bacillati</taxon>
        <taxon>Actinomycetota</taxon>
        <taxon>Actinomycetes</taxon>
        <taxon>Streptosporangiales</taxon>
        <taxon>Nocardiopsidaceae</taxon>
        <taxon>Marinitenerispora</taxon>
    </lineage>
</organism>